<keyword evidence="1 3" id="KW-0732">Signal</keyword>
<feature type="signal peptide" evidence="3">
    <location>
        <begin position="1"/>
        <end position="21"/>
    </location>
</feature>
<keyword evidence="5" id="KW-1185">Reference proteome</keyword>
<keyword evidence="2" id="KW-0574">Periplasm</keyword>
<dbReference type="InterPro" id="IPR006059">
    <property type="entry name" value="SBP"/>
</dbReference>
<name>A0A1G8VP54_9HYPH</name>
<dbReference type="PANTHER" id="PTHR30222">
    <property type="entry name" value="SPERMIDINE/PUTRESCINE-BINDING PERIPLASMIC PROTEIN"/>
    <property type="match status" value="1"/>
</dbReference>
<dbReference type="SUPFAM" id="SSF53850">
    <property type="entry name" value="Periplasmic binding protein-like II"/>
    <property type="match status" value="1"/>
</dbReference>
<dbReference type="PANTHER" id="PTHR30222:SF2">
    <property type="entry name" value="ABC TRANSPORTER SUBSTRATE-BINDING PROTEIN"/>
    <property type="match status" value="1"/>
</dbReference>
<dbReference type="Proteomes" id="UP000198894">
    <property type="component" value="Unassembled WGS sequence"/>
</dbReference>
<accession>A0A1G8VP54</accession>
<dbReference type="Pfam" id="PF13416">
    <property type="entry name" value="SBP_bac_8"/>
    <property type="match status" value="1"/>
</dbReference>
<dbReference type="CDD" id="cd13589">
    <property type="entry name" value="PBP2_polyamine_RpCGA009"/>
    <property type="match status" value="1"/>
</dbReference>
<gene>
    <name evidence="4" type="ORF">SAMN05428953_10833</name>
</gene>
<organism evidence="4 5">
    <name type="scientific">Mesorhizobium muleiense</name>
    <dbReference type="NCBI Taxonomy" id="1004279"/>
    <lineage>
        <taxon>Bacteria</taxon>
        <taxon>Pseudomonadati</taxon>
        <taxon>Pseudomonadota</taxon>
        <taxon>Alphaproteobacteria</taxon>
        <taxon>Hyphomicrobiales</taxon>
        <taxon>Phyllobacteriaceae</taxon>
        <taxon>Mesorhizobium</taxon>
    </lineage>
</organism>
<dbReference type="EMBL" id="FNEE01000008">
    <property type="protein sequence ID" value="SDJ67772.1"/>
    <property type="molecule type" value="Genomic_DNA"/>
</dbReference>
<feature type="chain" id="PRO_5011563443" evidence="3">
    <location>
        <begin position="22"/>
        <end position="346"/>
    </location>
</feature>
<evidence type="ECO:0000313" key="4">
    <source>
        <dbReference type="EMBL" id="SDJ67772.1"/>
    </source>
</evidence>
<dbReference type="Gene3D" id="3.40.190.10">
    <property type="entry name" value="Periplasmic binding protein-like II"/>
    <property type="match status" value="2"/>
</dbReference>
<evidence type="ECO:0000256" key="1">
    <source>
        <dbReference type="ARBA" id="ARBA00022729"/>
    </source>
</evidence>
<evidence type="ECO:0000256" key="2">
    <source>
        <dbReference type="ARBA" id="ARBA00022764"/>
    </source>
</evidence>
<dbReference type="AlphaFoldDB" id="A0A1G8VP54"/>
<sequence length="346" mass="36811">MSWLRISLTAFAISAAVPVHAQTLTITTAGGDYGNAMKEAMWGPAAKELGYDVREETLSDGLAALKMQVTSGAIATDIIHLGSPEGAQAAAQSLLEPLDYKIIDAKSVPEGAASDYCYPFDSYGTVLSWSTKTYGDNPPKTWAEFWDVAKFPGRRALRANAQDSIEIALLSDGVAPAEVYAVLSTPEGLERAIKRLEAIKPDVAVWWTSGAQSAQLLKDGEADLVVTWNGRAETVKKDGGAADYTFKGSVIGTDCLGVPKGAPNKEAAMKLIAAMTQPARVAKLTDFIAYGPVNPAAYEGGLIPEDRLKTLATAPENAGTSVFSNSQWWVKNGEAAQQAFDEMMAR</sequence>
<reference evidence="5" key="1">
    <citation type="submission" date="2016-10" db="EMBL/GenBank/DDBJ databases">
        <authorList>
            <person name="Varghese N."/>
            <person name="Submissions S."/>
        </authorList>
    </citation>
    <scope>NUCLEOTIDE SEQUENCE [LARGE SCALE GENOMIC DNA]</scope>
    <source>
        <strain evidence="5">CGMCC 1.11022</strain>
    </source>
</reference>
<evidence type="ECO:0000256" key="3">
    <source>
        <dbReference type="SAM" id="SignalP"/>
    </source>
</evidence>
<protein>
    <submittedName>
        <fullName evidence="4">Putative spermidine/putrescine transport system substrate-binding protein</fullName>
    </submittedName>
</protein>
<dbReference type="RefSeq" id="WP_091594593.1">
    <property type="nucleotide sequence ID" value="NZ_FNEE01000008.1"/>
</dbReference>
<proteinExistence type="predicted"/>
<evidence type="ECO:0000313" key="5">
    <source>
        <dbReference type="Proteomes" id="UP000198894"/>
    </source>
</evidence>